<evidence type="ECO:0000313" key="2">
    <source>
        <dbReference type="EMBL" id="CAD6446877.1"/>
    </source>
</evidence>
<sequence length="466" mass="53718">MIPLEERFRADSKSCSGAEDDPTSTSVTNIWDFDQLRMIKIKGFLTSLPSEEYVECSILAKFADYLSPEVRAVQLDPDGLICGVSLDPEEDERSLVPYPPFSIVKSLAGCRTIKHSQLQELDRLARCVDLSSYEDENQNTRTVAFKFHMSWLPYTLGRSWGEINLLKSMPPHPNLIPFDGVVLEDVESRVIGFTMKYIPGKILSDPKIPFRFEWLQQLTQVVDFLNLNLGIMHQDIELRHLLIDPDTQKLLLFDFDMASCGMKGLAEGRDDISCVVFTVYELITNDSRYAWLIRTERHIDMVQNLPEWTPNRELDADVSVFRKFLNDWVKKRQSGGIMEQYLNAPNRPSWPDEVPTSHDYDVPFEHGIRADGTMCWTTGPRSMRTAKKLGQYCFEWQRPLQSRMTKKACVEIVKGIDEKFCNEDFFQATPGKILNAIFPMSALDCLLTLRYMTVDWIVRREKPIID</sequence>
<accession>A0A8H2VXT2</accession>
<feature type="region of interest" description="Disordered" evidence="1">
    <location>
        <begin position="1"/>
        <end position="24"/>
    </location>
</feature>
<protein>
    <submittedName>
        <fullName evidence="2">2443fbf9-3ff0-4d24-a1f4-a774c765628a-CDS</fullName>
    </submittedName>
</protein>
<dbReference type="Proteomes" id="UP000624404">
    <property type="component" value="Unassembled WGS sequence"/>
</dbReference>
<organism evidence="2 3">
    <name type="scientific">Sclerotinia trifoliorum</name>
    <dbReference type="NCBI Taxonomy" id="28548"/>
    <lineage>
        <taxon>Eukaryota</taxon>
        <taxon>Fungi</taxon>
        <taxon>Dikarya</taxon>
        <taxon>Ascomycota</taxon>
        <taxon>Pezizomycotina</taxon>
        <taxon>Leotiomycetes</taxon>
        <taxon>Helotiales</taxon>
        <taxon>Sclerotiniaceae</taxon>
        <taxon>Sclerotinia</taxon>
    </lineage>
</organism>
<keyword evidence="3" id="KW-1185">Reference proteome</keyword>
<proteinExistence type="predicted"/>
<dbReference type="AlphaFoldDB" id="A0A8H2VXT2"/>
<name>A0A8H2VXT2_9HELO</name>
<dbReference type="Gene3D" id="1.10.510.10">
    <property type="entry name" value="Transferase(Phosphotransferase) domain 1"/>
    <property type="match status" value="1"/>
</dbReference>
<reference evidence="2" key="1">
    <citation type="submission" date="2020-10" db="EMBL/GenBank/DDBJ databases">
        <authorList>
            <person name="Kusch S."/>
        </authorList>
    </citation>
    <scope>NUCLEOTIDE SEQUENCE</scope>
    <source>
        <strain evidence="2">SwB9</strain>
    </source>
</reference>
<evidence type="ECO:0000256" key="1">
    <source>
        <dbReference type="SAM" id="MobiDB-lite"/>
    </source>
</evidence>
<dbReference type="EMBL" id="CAJHIA010000022">
    <property type="protein sequence ID" value="CAD6446877.1"/>
    <property type="molecule type" value="Genomic_DNA"/>
</dbReference>
<dbReference type="SUPFAM" id="SSF56112">
    <property type="entry name" value="Protein kinase-like (PK-like)"/>
    <property type="match status" value="1"/>
</dbReference>
<dbReference type="OrthoDB" id="4062651at2759"/>
<comment type="caution">
    <text evidence="2">The sequence shown here is derived from an EMBL/GenBank/DDBJ whole genome shotgun (WGS) entry which is preliminary data.</text>
</comment>
<gene>
    <name evidence="2" type="ORF">SCLTRI_LOCUS6669</name>
</gene>
<dbReference type="InterPro" id="IPR011009">
    <property type="entry name" value="Kinase-like_dom_sf"/>
</dbReference>
<evidence type="ECO:0000313" key="3">
    <source>
        <dbReference type="Proteomes" id="UP000624404"/>
    </source>
</evidence>
<feature type="compositionally biased region" description="Basic and acidic residues" evidence="1">
    <location>
        <begin position="1"/>
        <end position="12"/>
    </location>
</feature>